<dbReference type="Pfam" id="PF03960">
    <property type="entry name" value="ArsC"/>
    <property type="match status" value="1"/>
</dbReference>
<dbReference type="PROSITE" id="PS51353">
    <property type="entry name" value="ARSC"/>
    <property type="match status" value="1"/>
</dbReference>
<accession>A0A0S4XLY0</accession>
<dbReference type="PANTHER" id="PTHR30041:SF8">
    <property type="entry name" value="PROTEIN YFFB"/>
    <property type="match status" value="1"/>
</dbReference>
<organism evidence="3">
    <name type="scientific">Sulfurovum sp. enrichment culture clone C5</name>
    <dbReference type="NCBI Taxonomy" id="497650"/>
    <lineage>
        <taxon>Bacteria</taxon>
        <taxon>Pseudomonadati</taxon>
        <taxon>Campylobacterota</taxon>
        <taxon>Epsilonproteobacteria</taxon>
        <taxon>Campylobacterales</taxon>
        <taxon>Sulfurovaceae</taxon>
        <taxon>Sulfurovum</taxon>
        <taxon>environmental samples</taxon>
    </lineage>
</organism>
<dbReference type="PANTHER" id="PTHR30041">
    <property type="entry name" value="ARSENATE REDUCTASE"/>
    <property type="match status" value="1"/>
</dbReference>
<dbReference type="InterPro" id="IPR006504">
    <property type="entry name" value="Tscrpt_reg_Spx/MgsR"/>
</dbReference>
<dbReference type="NCBIfam" id="TIGR01617">
    <property type="entry name" value="arsC_related"/>
    <property type="match status" value="1"/>
</dbReference>
<evidence type="ECO:0000256" key="1">
    <source>
        <dbReference type="ARBA" id="ARBA00007198"/>
    </source>
</evidence>
<protein>
    <submittedName>
        <fullName evidence="3">Arsenate reductase, ArsC family</fullName>
    </submittedName>
</protein>
<comment type="similarity">
    <text evidence="1 2">Belongs to the ArsC family.</text>
</comment>
<evidence type="ECO:0000313" key="3">
    <source>
        <dbReference type="EMBL" id="CUV65245.1"/>
    </source>
</evidence>
<gene>
    <name evidence="3" type="ORF">BN3087_220062</name>
</gene>
<dbReference type="Gene3D" id="3.40.30.10">
    <property type="entry name" value="Glutaredoxin"/>
    <property type="match status" value="1"/>
</dbReference>
<dbReference type="AlphaFoldDB" id="A0A0S4XLY0"/>
<dbReference type="CDD" id="cd02977">
    <property type="entry name" value="ArsC_family"/>
    <property type="match status" value="1"/>
</dbReference>
<reference evidence="3" key="1">
    <citation type="submission" date="2015-11" db="EMBL/GenBank/DDBJ databases">
        <authorList>
            <person name="Zhang Y."/>
            <person name="Guo Z."/>
        </authorList>
    </citation>
    <scope>NUCLEOTIDE SEQUENCE</scope>
    <source>
        <strain evidence="3">BN30871</strain>
    </source>
</reference>
<dbReference type="InterPro" id="IPR036249">
    <property type="entry name" value="Thioredoxin-like_sf"/>
</dbReference>
<dbReference type="SUPFAM" id="SSF52833">
    <property type="entry name" value="Thioredoxin-like"/>
    <property type="match status" value="1"/>
</dbReference>
<sequence>MKIYGIKTCGSVRKAFAFMKDNGISYEFIDFRATPVDESKIKEWIDKSSLDVLLNTKGTKYKTLNLKELNLDDNGKLEWLVKENMLFKRPVIEFEDKLIVGFDENQYMQIFIK</sequence>
<evidence type="ECO:0000256" key="2">
    <source>
        <dbReference type="PROSITE-ProRule" id="PRU01282"/>
    </source>
</evidence>
<dbReference type="InterPro" id="IPR006660">
    <property type="entry name" value="Arsenate_reductase-like"/>
</dbReference>
<name>A0A0S4XLY0_9BACT</name>
<dbReference type="EMBL" id="FAXN01000021">
    <property type="protein sequence ID" value="CUV65245.1"/>
    <property type="molecule type" value="Genomic_DNA"/>
</dbReference>
<proteinExistence type="inferred from homology"/>